<evidence type="ECO:0000256" key="1">
    <source>
        <dbReference type="SAM" id="MobiDB-lite"/>
    </source>
</evidence>
<feature type="chain" id="PRO_5034552758" evidence="3">
    <location>
        <begin position="21"/>
        <end position="518"/>
    </location>
</feature>
<name>A0A8H3WNI9_9PEZI</name>
<keyword evidence="2" id="KW-1133">Transmembrane helix</keyword>
<feature type="signal peptide" evidence="3">
    <location>
        <begin position="1"/>
        <end position="20"/>
    </location>
</feature>
<keyword evidence="2" id="KW-0812">Transmembrane</keyword>
<dbReference type="OrthoDB" id="4696326at2759"/>
<dbReference type="EMBL" id="WOWK01000010">
    <property type="protein sequence ID" value="KAF0329855.1"/>
    <property type="molecule type" value="Genomic_DNA"/>
</dbReference>
<dbReference type="SUPFAM" id="SSF89372">
    <property type="entry name" value="Fucose-specific lectin"/>
    <property type="match status" value="1"/>
</dbReference>
<feature type="region of interest" description="Disordered" evidence="1">
    <location>
        <begin position="359"/>
        <end position="379"/>
    </location>
</feature>
<keyword evidence="3" id="KW-0732">Signal</keyword>
<dbReference type="AlphaFoldDB" id="A0A8H3WNI9"/>
<evidence type="ECO:0000256" key="3">
    <source>
        <dbReference type="SAM" id="SignalP"/>
    </source>
</evidence>
<sequence length="518" mass="56464">MARPVLKIVLGAMLFSPATCLMSWWTELSPQIAMQDPTTLKILHSACNSNSTPVFPTDGKNAFDLQKTPRNGSALAGAGWYDTAQLLTMASIFYQTEDGSIVNGYFECDMSTGLYDKKGEYTISSTANVKSIHDETGLAVELLGSENGYRVFFHDEDRRVNVMAYTVKDDWRWKGRISQDQANSTVLTSTHSGQLNMSVVFPKDAETLEISRYFKDETWHLATLPRTLTNDTLTNNTDAADIVVNSSLTPNLTLTAWPTNLTHLVASVDGSYVRSLFYLGTDSKLHQVSNINSAWTMMSEQDERLWPVADEAGGTLTATNNFDTNEVWLWYRSNSSWVQLYHGTDGLWTQASVVPSFNATKTAEDDPNGTSTASSASAKPAVLSTGAKAGIGVGVTVGVIGFAAVVALFCVRKRRQQRALEEARLKEIEAANGHTSPGNSLQGSGGVGPYTEYGSPENPTEKLGTQILEADATQRPQELDVGEVYELVGEGHLGEMDATGQNGARRSIGGWREAHEER</sequence>
<evidence type="ECO:0000313" key="5">
    <source>
        <dbReference type="Proteomes" id="UP000434172"/>
    </source>
</evidence>
<proteinExistence type="predicted"/>
<dbReference type="Proteomes" id="UP000434172">
    <property type="component" value="Unassembled WGS sequence"/>
</dbReference>
<feature type="transmembrane region" description="Helical" evidence="2">
    <location>
        <begin position="389"/>
        <end position="411"/>
    </location>
</feature>
<keyword evidence="5" id="KW-1185">Reference proteome</keyword>
<feature type="region of interest" description="Disordered" evidence="1">
    <location>
        <begin position="493"/>
        <end position="518"/>
    </location>
</feature>
<evidence type="ECO:0000313" key="4">
    <source>
        <dbReference type="EMBL" id="KAF0329855.1"/>
    </source>
</evidence>
<organism evidence="4 5">
    <name type="scientific">Colletotrichum asianum</name>
    <dbReference type="NCBI Taxonomy" id="702518"/>
    <lineage>
        <taxon>Eukaryota</taxon>
        <taxon>Fungi</taxon>
        <taxon>Dikarya</taxon>
        <taxon>Ascomycota</taxon>
        <taxon>Pezizomycotina</taxon>
        <taxon>Sordariomycetes</taxon>
        <taxon>Hypocreomycetidae</taxon>
        <taxon>Glomerellales</taxon>
        <taxon>Glomerellaceae</taxon>
        <taxon>Colletotrichum</taxon>
        <taxon>Colletotrichum gloeosporioides species complex</taxon>
    </lineage>
</organism>
<reference evidence="4 5" key="1">
    <citation type="submission" date="2019-12" db="EMBL/GenBank/DDBJ databases">
        <title>A genome sequence resource for the geographically widespread anthracnose pathogen Colletotrichum asianum.</title>
        <authorList>
            <person name="Meng Y."/>
        </authorList>
    </citation>
    <scope>NUCLEOTIDE SEQUENCE [LARGE SCALE GENOMIC DNA]</scope>
    <source>
        <strain evidence="4 5">ICMP 18580</strain>
    </source>
</reference>
<dbReference type="Gene3D" id="2.120.10.70">
    <property type="entry name" value="Fucose-specific lectin"/>
    <property type="match status" value="1"/>
</dbReference>
<feature type="compositionally biased region" description="Polar residues" evidence="1">
    <location>
        <begin position="433"/>
        <end position="442"/>
    </location>
</feature>
<comment type="caution">
    <text evidence="4">The sequence shown here is derived from an EMBL/GenBank/DDBJ whole genome shotgun (WGS) entry which is preliminary data.</text>
</comment>
<keyword evidence="2" id="KW-0472">Membrane</keyword>
<evidence type="ECO:0000256" key="2">
    <source>
        <dbReference type="SAM" id="Phobius"/>
    </source>
</evidence>
<gene>
    <name evidence="4" type="ORF">GQ607_003028</name>
</gene>
<protein>
    <submittedName>
        <fullName evidence="4">Uncharacterized protein</fullName>
    </submittedName>
</protein>
<feature type="region of interest" description="Disordered" evidence="1">
    <location>
        <begin position="431"/>
        <end position="461"/>
    </location>
</feature>
<accession>A0A8H3WNI9</accession>